<accession>A0A250IUM6</accession>
<dbReference type="Gene3D" id="3.40.309.10">
    <property type="entry name" value="Aldehyde Dehydrogenase, Chain A, domain 2"/>
    <property type="match status" value="1"/>
</dbReference>
<dbReference type="InterPro" id="IPR016162">
    <property type="entry name" value="Ald_DH_N"/>
</dbReference>
<dbReference type="GO" id="GO:0004030">
    <property type="term" value="F:aldehyde dehydrogenase [NAD(P)+] activity"/>
    <property type="evidence" value="ECO:0007669"/>
    <property type="project" value="InterPro"/>
</dbReference>
<sequence length="508" mass="54982">MDVPGLPGETRTSDRERGGAHAPCRRAGRRPTLRAPSRQESPLPFATIDPRTGQTLRTFAPHTWEEVEERLKRAEQALRALRGTSFAERAGWMRRVAGLLEEEAERHGRTMTLEMGKPLEAARAEALKCAATCRYYAEHAERFLADEPVDTAPDTSFVRYQPLGAVLAIMPWNFPYWQVVRFAAPALMAGNVGLLKHAPSVPGCALALEELFARGGFPPGAFQTLFVEVDEVRRLIEEPRIKAVTLTGSEGAGRDVGARAGGQLKKVVLELGGSDPFVVLPGADLDAAVETAVKARLINNGQSCIAAKRFIAPASIYAEFERRFVERMRRVVVGDPLETGTEVGPLALAHIRDGLHAQVEKSVAAGATLLLGGQKPPGPGFWYPPTVLAHPPPGCPAHREELFGPVAVLFRAKDTEDALRIANDTPYGLGATVWTRDEAEQRLFIDGLEAGTVSINGSVASDPRLPFGGVKHSGHGRELARHGLLEFLNIKTVRVSPSRAPASTQANE</sequence>
<dbReference type="InterPro" id="IPR016160">
    <property type="entry name" value="Ald_DH_CS_CYS"/>
</dbReference>
<evidence type="ECO:0000313" key="7">
    <source>
        <dbReference type="Proteomes" id="UP000217257"/>
    </source>
</evidence>
<dbReference type="InterPro" id="IPR016163">
    <property type="entry name" value="Ald_DH_C"/>
</dbReference>
<gene>
    <name evidence="6" type="ORF">CYFUS_000862</name>
</gene>
<feature type="compositionally biased region" description="Basic residues" evidence="4">
    <location>
        <begin position="23"/>
        <end position="32"/>
    </location>
</feature>
<comment type="similarity">
    <text evidence="1">Belongs to the aldehyde dehydrogenase family.</text>
</comment>
<dbReference type="SUPFAM" id="SSF53720">
    <property type="entry name" value="ALDH-like"/>
    <property type="match status" value="1"/>
</dbReference>
<dbReference type="InterPro" id="IPR047110">
    <property type="entry name" value="GABD/Sad-like"/>
</dbReference>
<dbReference type="PANTHER" id="PTHR43217:SF1">
    <property type="entry name" value="SUCCINATE SEMIALDEHYDE DEHYDROGENASE [NAD(P)+] SAD"/>
    <property type="match status" value="1"/>
</dbReference>
<evidence type="ECO:0000313" key="6">
    <source>
        <dbReference type="EMBL" id="ATB35449.1"/>
    </source>
</evidence>
<evidence type="ECO:0000259" key="5">
    <source>
        <dbReference type="Pfam" id="PF00171"/>
    </source>
</evidence>
<reference evidence="6 7" key="1">
    <citation type="submission" date="2017-06" db="EMBL/GenBank/DDBJ databases">
        <title>Sequencing and comparative analysis of myxobacterial genomes.</title>
        <authorList>
            <person name="Rupp O."/>
            <person name="Goesmann A."/>
            <person name="Sogaard-Andersen L."/>
        </authorList>
    </citation>
    <scope>NUCLEOTIDE SEQUENCE [LARGE SCALE GENOMIC DNA]</scope>
    <source>
        <strain evidence="6 7">DSM 52655</strain>
    </source>
</reference>
<dbReference type="CDD" id="cd07100">
    <property type="entry name" value="ALDH_SSADH1_GabD1"/>
    <property type="match status" value="1"/>
</dbReference>
<evidence type="ECO:0000256" key="4">
    <source>
        <dbReference type="SAM" id="MobiDB-lite"/>
    </source>
</evidence>
<dbReference type="PANTHER" id="PTHR43217">
    <property type="entry name" value="SUCCINATE SEMIALDEHYDE DEHYDROGENASE [NAD(P)+] SAD"/>
    <property type="match status" value="1"/>
</dbReference>
<dbReference type="InterPro" id="IPR016161">
    <property type="entry name" value="Ald_DH/histidinol_DH"/>
</dbReference>
<dbReference type="Gene3D" id="3.40.605.10">
    <property type="entry name" value="Aldehyde Dehydrogenase, Chain A, domain 1"/>
    <property type="match status" value="1"/>
</dbReference>
<dbReference type="AlphaFoldDB" id="A0A250IUM6"/>
<proteinExistence type="inferred from homology"/>
<dbReference type="InterPro" id="IPR015590">
    <property type="entry name" value="Aldehyde_DH_dom"/>
</dbReference>
<keyword evidence="3" id="KW-0560">Oxidoreductase</keyword>
<organism evidence="6 7">
    <name type="scientific">Cystobacter fuscus</name>
    <dbReference type="NCBI Taxonomy" id="43"/>
    <lineage>
        <taxon>Bacteria</taxon>
        <taxon>Pseudomonadati</taxon>
        <taxon>Myxococcota</taxon>
        <taxon>Myxococcia</taxon>
        <taxon>Myxococcales</taxon>
        <taxon>Cystobacterineae</taxon>
        <taxon>Archangiaceae</taxon>
        <taxon>Cystobacter</taxon>
    </lineage>
</organism>
<feature type="region of interest" description="Disordered" evidence="4">
    <location>
        <begin position="1"/>
        <end position="45"/>
    </location>
</feature>
<dbReference type="EMBL" id="CP022098">
    <property type="protein sequence ID" value="ATB35449.1"/>
    <property type="molecule type" value="Genomic_DNA"/>
</dbReference>
<evidence type="ECO:0000256" key="2">
    <source>
        <dbReference type="ARBA" id="ARBA00022857"/>
    </source>
</evidence>
<feature type="domain" description="Aldehyde dehydrogenase" evidence="5">
    <location>
        <begin position="45"/>
        <end position="493"/>
    </location>
</feature>
<dbReference type="GO" id="GO:0004777">
    <property type="term" value="F:succinate-semialdehyde dehydrogenase (NAD+) activity"/>
    <property type="evidence" value="ECO:0007669"/>
    <property type="project" value="TreeGrafter"/>
</dbReference>
<dbReference type="FunFam" id="3.40.605.10:FF:000012">
    <property type="entry name" value="NAD-dependent succinate-semialdehyde dehydrogenase"/>
    <property type="match status" value="1"/>
</dbReference>
<evidence type="ECO:0000256" key="3">
    <source>
        <dbReference type="ARBA" id="ARBA00023002"/>
    </source>
</evidence>
<name>A0A250IUM6_9BACT</name>
<protein>
    <submittedName>
        <fullName evidence="6">Succinate-semialdehyde dehydrogenase</fullName>
    </submittedName>
</protein>
<dbReference type="Pfam" id="PF00171">
    <property type="entry name" value="Aldedh"/>
    <property type="match status" value="1"/>
</dbReference>
<keyword evidence="2" id="KW-0521">NADP</keyword>
<dbReference type="InterPro" id="IPR044148">
    <property type="entry name" value="ALDH_GabD1-like"/>
</dbReference>
<dbReference type="KEGG" id="cfus:CYFUS_000862"/>
<dbReference type="Proteomes" id="UP000217257">
    <property type="component" value="Chromosome"/>
</dbReference>
<dbReference type="PROSITE" id="PS00070">
    <property type="entry name" value="ALDEHYDE_DEHYDR_CYS"/>
    <property type="match status" value="1"/>
</dbReference>
<evidence type="ECO:0000256" key="1">
    <source>
        <dbReference type="ARBA" id="ARBA00009986"/>
    </source>
</evidence>